<sequence>MKNRRAMGWKLAVCVLMFAAGTVLSGPAKAEIKNKLNSETTPQTQKAISKKQVTQWIKQQGARKANYYFEGLTFIEVQLDEDKELEVIAGIDGGVHLGHFFVFDRTKAGTYKLIAEKDWKVEALHPGLAVETDSRVLYETVERTGGTGIDVKYAHLWYVKNGKWVEAWKGVLKERNAMITGAHSLVAGSYQVIDDTLFSWQTLTRLEDDDETVKGERETTLQVFQFDGTRFVEEK</sequence>
<keyword evidence="3" id="KW-1185">Reference proteome</keyword>
<dbReference type="OrthoDB" id="2476385at2"/>
<evidence type="ECO:0000313" key="2">
    <source>
        <dbReference type="EMBL" id="TYA13611.1"/>
    </source>
</evidence>
<reference evidence="2 3" key="1">
    <citation type="submission" date="2019-08" db="EMBL/GenBank/DDBJ databases">
        <title>Genome sequencing of Paenibacillus faecis DSM 23593(T).</title>
        <authorList>
            <person name="Kook J.-K."/>
            <person name="Park S.-N."/>
            <person name="Lim Y.K."/>
        </authorList>
    </citation>
    <scope>NUCLEOTIDE SEQUENCE [LARGE SCALE GENOMIC DNA]</scope>
    <source>
        <strain evidence="2 3">DSM 23593</strain>
    </source>
</reference>
<dbReference type="RefSeq" id="WP_148452463.1">
    <property type="nucleotide sequence ID" value="NZ_VSDO01000002.1"/>
</dbReference>
<accession>A0A5D0CUK6</accession>
<keyword evidence="1" id="KW-0732">Signal</keyword>
<name>A0A5D0CUK6_9BACL</name>
<gene>
    <name evidence="2" type="ORF">FRY98_13305</name>
</gene>
<feature type="chain" id="PRO_5022915368" evidence="1">
    <location>
        <begin position="31"/>
        <end position="235"/>
    </location>
</feature>
<evidence type="ECO:0000256" key="1">
    <source>
        <dbReference type="SAM" id="SignalP"/>
    </source>
</evidence>
<dbReference type="EMBL" id="VSDO01000002">
    <property type="protein sequence ID" value="TYA13611.1"/>
    <property type="molecule type" value="Genomic_DNA"/>
</dbReference>
<feature type="signal peptide" evidence="1">
    <location>
        <begin position="1"/>
        <end position="30"/>
    </location>
</feature>
<dbReference type="AlphaFoldDB" id="A0A5D0CUK6"/>
<dbReference type="Proteomes" id="UP000325218">
    <property type="component" value="Unassembled WGS sequence"/>
</dbReference>
<organism evidence="2 3">
    <name type="scientific">Paenibacillus faecis</name>
    <dbReference type="NCBI Taxonomy" id="862114"/>
    <lineage>
        <taxon>Bacteria</taxon>
        <taxon>Bacillati</taxon>
        <taxon>Bacillota</taxon>
        <taxon>Bacilli</taxon>
        <taxon>Bacillales</taxon>
        <taxon>Paenibacillaceae</taxon>
        <taxon>Paenibacillus</taxon>
    </lineage>
</organism>
<protein>
    <submittedName>
        <fullName evidence="2">Uncharacterized protein</fullName>
    </submittedName>
</protein>
<proteinExistence type="predicted"/>
<comment type="caution">
    <text evidence="2">The sequence shown here is derived from an EMBL/GenBank/DDBJ whole genome shotgun (WGS) entry which is preliminary data.</text>
</comment>
<evidence type="ECO:0000313" key="3">
    <source>
        <dbReference type="Proteomes" id="UP000325218"/>
    </source>
</evidence>